<name>A0ABZ1T7X2_STRVG</name>
<evidence type="ECO:0000313" key="3">
    <source>
        <dbReference type="Proteomes" id="UP001432039"/>
    </source>
</evidence>
<evidence type="ECO:0000256" key="1">
    <source>
        <dbReference type="SAM" id="MobiDB-lite"/>
    </source>
</evidence>
<dbReference type="EMBL" id="CP108090">
    <property type="protein sequence ID" value="WUQ11186.1"/>
    <property type="molecule type" value="Genomic_DNA"/>
</dbReference>
<feature type="compositionally biased region" description="Low complexity" evidence="1">
    <location>
        <begin position="1"/>
        <end position="16"/>
    </location>
</feature>
<dbReference type="Proteomes" id="UP001432039">
    <property type="component" value="Chromosome"/>
</dbReference>
<protein>
    <submittedName>
        <fullName evidence="2">Ferrous iron transport protein A</fullName>
    </submittedName>
</protein>
<organism evidence="2 3">
    <name type="scientific">Streptomyces virginiae</name>
    <name type="common">Streptomyces cinnamonensis</name>
    <dbReference type="NCBI Taxonomy" id="1961"/>
    <lineage>
        <taxon>Bacteria</taxon>
        <taxon>Bacillati</taxon>
        <taxon>Actinomycetota</taxon>
        <taxon>Actinomycetes</taxon>
        <taxon>Kitasatosporales</taxon>
        <taxon>Streptomycetaceae</taxon>
        <taxon>Streptomyces</taxon>
    </lineage>
</organism>
<accession>A0ABZ1T7X2</accession>
<sequence>MAASSSSSPSSSSLSSDAANTRDRAAVEQLMGRALPQEWPSAALPAGSRVVVVRDPGWDGPWRNEFLGTIDGMGAPEPVERPRARAGELAYWVTFDEPQYDGDGDGPYRKAFIWDRYLRPAP</sequence>
<gene>
    <name evidence="2" type="ORF">OG517_06945</name>
</gene>
<keyword evidence="3" id="KW-1185">Reference proteome</keyword>
<evidence type="ECO:0000313" key="2">
    <source>
        <dbReference type="EMBL" id="WUQ11186.1"/>
    </source>
</evidence>
<feature type="region of interest" description="Disordered" evidence="1">
    <location>
        <begin position="1"/>
        <end position="26"/>
    </location>
</feature>
<proteinExistence type="predicted"/>
<dbReference type="RefSeq" id="WP_328960694.1">
    <property type="nucleotide sequence ID" value="NZ_CP108090.1"/>
</dbReference>
<reference evidence="2" key="1">
    <citation type="submission" date="2022-10" db="EMBL/GenBank/DDBJ databases">
        <title>The complete genomes of actinobacterial strains from the NBC collection.</title>
        <authorList>
            <person name="Joergensen T.S."/>
            <person name="Alvarez Arevalo M."/>
            <person name="Sterndorff E.B."/>
            <person name="Faurdal D."/>
            <person name="Vuksanovic O."/>
            <person name="Mourched A.-S."/>
            <person name="Charusanti P."/>
            <person name="Shaw S."/>
            <person name="Blin K."/>
            <person name="Weber T."/>
        </authorList>
    </citation>
    <scope>NUCLEOTIDE SEQUENCE</scope>
    <source>
        <strain evidence="2">NBC_00248</strain>
    </source>
</reference>